<dbReference type="GO" id="GO:0005829">
    <property type="term" value="C:cytosol"/>
    <property type="evidence" value="ECO:0007669"/>
    <property type="project" value="GOC"/>
</dbReference>
<keyword evidence="2 5" id="KW-0812">Transmembrane</keyword>
<evidence type="ECO:0000256" key="4">
    <source>
        <dbReference type="ARBA" id="ARBA00023136"/>
    </source>
</evidence>
<dbReference type="InterPro" id="IPR052241">
    <property type="entry name" value="SLC66/Scramblase_ANY1"/>
</dbReference>
<feature type="transmembrane region" description="Helical" evidence="5">
    <location>
        <begin position="24"/>
        <end position="51"/>
    </location>
</feature>
<evidence type="ECO:0000256" key="5">
    <source>
        <dbReference type="SAM" id="Phobius"/>
    </source>
</evidence>
<keyword evidence="4 5" id="KW-0472">Membrane</keyword>
<protein>
    <submittedName>
        <fullName evidence="7">PQ-loop repeat-containing protein 1</fullName>
    </submittedName>
</protein>
<dbReference type="GO" id="GO:0016020">
    <property type="term" value="C:membrane"/>
    <property type="evidence" value="ECO:0007669"/>
    <property type="project" value="UniProtKB-SubCell"/>
</dbReference>
<dbReference type="GO" id="GO:0045332">
    <property type="term" value="P:phospholipid translocation"/>
    <property type="evidence" value="ECO:0007669"/>
    <property type="project" value="TreeGrafter"/>
</dbReference>
<dbReference type="GO" id="GO:0005802">
    <property type="term" value="C:trans-Golgi network"/>
    <property type="evidence" value="ECO:0007669"/>
    <property type="project" value="TreeGrafter"/>
</dbReference>
<dbReference type="AlphaFoldDB" id="A0A7E4UY28"/>
<dbReference type="Gene3D" id="1.20.1280.290">
    <property type="match status" value="1"/>
</dbReference>
<dbReference type="GO" id="GO:0005768">
    <property type="term" value="C:endosome"/>
    <property type="evidence" value="ECO:0007669"/>
    <property type="project" value="TreeGrafter"/>
</dbReference>
<feature type="transmembrane region" description="Helical" evidence="5">
    <location>
        <begin position="63"/>
        <end position="85"/>
    </location>
</feature>
<dbReference type="Pfam" id="PF04193">
    <property type="entry name" value="PQ-loop"/>
    <property type="match status" value="1"/>
</dbReference>
<dbReference type="GO" id="GO:0042147">
    <property type="term" value="P:retrograde transport, endosome to Golgi"/>
    <property type="evidence" value="ECO:0007669"/>
    <property type="project" value="TreeGrafter"/>
</dbReference>
<evidence type="ECO:0000313" key="6">
    <source>
        <dbReference type="Proteomes" id="UP000492821"/>
    </source>
</evidence>
<dbReference type="PANTHER" id="PTHR14856">
    <property type="entry name" value="PQ-LOOP REPEAT-CONTAINING PROTEIN 1-LIKE PROTEIN"/>
    <property type="match status" value="1"/>
</dbReference>
<accession>A0A7E4UY28</accession>
<dbReference type="Proteomes" id="UP000492821">
    <property type="component" value="Unassembled WGS sequence"/>
</dbReference>
<keyword evidence="3 5" id="KW-1133">Transmembrane helix</keyword>
<dbReference type="FunFam" id="1.20.1280.290:FF:000008">
    <property type="entry name" value="PQ-loop repeat-containing protein 1"/>
    <property type="match status" value="1"/>
</dbReference>
<dbReference type="InterPro" id="IPR006603">
    <property type="entry name" value="PQ-loop_rpt"/>
</dbReference>
<keyword evidence="6" id="KW-1185">Reference proteome</keyword>
<evidence type="ECO:0000256" key="3">
    <source>
        <dbReference type="ARBA" id="ARBA00022989"/>
    </source>
</evidence>
<reference evidence="6" key="1">
    <citation type="journal article" date="2013" name="Genetics">
        <title>The draft genome and transcriptome of Panagrellus redivivus are shaped by the harsh demands of a free-living lifestyle.</title>
        <authorList>
            <person name="Srinivasan J."/>
            <person name="Dillman A.R."/>
            <person name="Macchietto M.G."/>
            <person name="Heikkinen L."/>
            <person name="Lakso M."/>
            <person name="Fracchia K.M."/>
            <person name="Antoshechkin I."/>
            <person name="Mortazavi A."/>
            <person name="Wong G."/>
            <person name="Sternberg P.W."/>
        </authorList>
    </citation>
    <scope>NUCLEOTIDE SEQUENCE [LARGE SCALE GENOMIC DNA]</scope>
    <source>
        <strain evidence="6">MT8872</strain>
    </source>
</reference>
<name>A0A7E4UY28_PANRE</name>
<organism evidence="6 7">
    <name type="scientific">Panagrellus redivivus</name>
    <name type="common">Microworm</name>
    <dbReference type="NCBI Taxonomy" id="6233"/>
    <lineage>
        <taxon>Eukaryota</taxon>
        <taxon>Metazoa</taxon>
        <taxon>Ecdysozoa</taxon>
        <taxon>Nematoda</taxon>
        <taxon>Chromadorea</taxon>
        <taxon>Rhabditida</taxon>
        <taxon>Tylenchina</taxon>
        <taxon>Panagrolaimomorpha</taxon>
        <taxon>Panagrolaimoidea</taxon>
        <taxon>Panagrolaimidae</taxon>
        <taxon>Panagrellus</taxon>
    </lineage>
</organism>
<evidence type="ECO:0000256" key="2">
    <source>
        <dbReference type="ARBA" id="ARBA00022692"/>
    </source>
</evidence>
<dbReference type="WBParaSite" id="Pan_g14172.t1">
    <property type="protein sequence ID" value="Pan_g14172.t1"/>
    <property type="gene ID" value="Pan_g14172"/>
</dbReference>
<proteinExistence type="predicted"/>
<feature type="transmembrane region" description="Helical" evidence="5">
    <location>
        <begin position="91"/>
        <end position="112"/>
    </location>
</feature>
<sequence>MEATNVTAEDVLGLVFPGTTISLLFLHSLGIMLFALSATFMVLGGAIPYVFQYIEIYKCKSASGFSLLVCLALCVANILRILFWFGKRFETVLLVQSVVMITCMILMLEISVRMSKPRIKAQRTSVWNVSLV</sequence>
<evidence type="ECO:0000256" key="1">
    <source>
        <dbReference type="ARBA" id="ARBA00004141"/>
    </source>
</evidence>
<dbReference type="PANTHER" id="PTHR14856:SF9">
    <property type="entry name" value="PQ-LOOP REPEAT-CONTAINING PROTEIN 1"/>
    <property type="match status" value="1"/>
</dbReference>
<reference evidence="7" key="2">
    <citation type="submission" date="2020-10" db="UniProtKB">
        <authorList>
            <consortium name="WormBaseParasite"/>
        </authorList>
    </citation>
    <scope>IDENTIFICATION</scope>
</reference>
<evidence type="ECO:0000313" key="7">
    <source>
        <dbReference type="WBParaSite" id="Pan_g14172.t1"/>
    </source>
</evidence>
<comment type="subcellular location">
    <subcellularLocation>
        <location evidence="1">Membrane</location>
        <topology evidence="1">Multi-pass membrane protein</topology>
    </subcellularLocation>
</comment>